<gene>
    <name evidence="2" type="ORF">HINF_LOCUS6627</name>
</gene>
<accession>A0ABP1H0Z1</accession>
<evidence type="ECO:0000313" key="2">
    <source>
        <dbReference type="EMBL" id="CAL5981381.1"/>
    </source>
</evidence>
<proteinExistence type="predicted"/>
<dbReference type="InterPro" id="IPR036322">
    <property type="entry name" value="WD40_repeat_dom_sf"/>
</dbReference>
<dbReference type="InterPro" id="IPR052993">
    <property type="entry name" value="CFA-57"/>
</dbReference>
<name>A0ABP1H0Z1_9EUKA</name>
<dbReference type="EMBL" id="CAXDID020000013">
    <property type="protein sequence ID" value="CAL5981381.1"/>
    <property type="molecule type" value="Genomic_DNA"/>
</dbReference>
<sequence length="1575" mass="181990">MSALKPPTLVPLQSSNAPTLFQFPIQLGAQPNTYISLCGKLVQLFDASTNEYQFLQIDDLQNLSQISLDQSRQIIQLVSQTIMNQIQLQLYSIQTQQKLANLLIQDASTTCKKLTAVQISPDYRWAVGAVGSPDFLVVAWALPPNLLKPSETGLFFSQNKFTHAFKFQKEVSQFVFVPQQNQNVMMVMGPQSFDILTITDSSIRTISSLNMKRLSGKFHSFFTTERYSLVLVPMHSEILVMRGELLVSFFTQELLTTKVLQSCKTNFQSINAKRMEEEHVTAANLIQNILIVGTNKGRIHLFYIKNFETENMNISTCKSAGSVSLPVAEAYHILTQQLMQSPVDFIDCHQDKVLLQLENQQTYISQILSNDLITNIEKAQQTNFNGDNVNLESAYDSVIKYSELIKDAGQLKLLDEEFYSLNPLKWASKLNIQGIDQFDLLQKQYFHSPTSWPQLLHSPSLKMPFISFNQTISPLLQTLQQQLKLNVNPGLRFGQDFEQKKVQINSVDSADEGNIYAVGDSAGWIRVYSLKDFSVIASWKFQLPTEIKFHEVESSDSDDEILAQISAKKEKTEHTKIINDEDAGIRKYSVECLACHPSGLHLAIGTRCVDTKYQKLVNCIAVLNITQNQIQIQTLIEQDYQVLKVMFDVSGNFLYVLTTKRLETFSFFEMRSVSSIDLSVRKGFVNKPIVQYFDRECVEKLKEQNTRFSDKGVPTCLKINKTGGFAVIGFDDGEIVMYNIFQESVVQKYLTQQIQSTKYPVELEILSLTDYSPQNLKIHKEFIELNAVHYHVPLIVSFSDGQVAEVHLNGLQQVICNVGVNSVNKLVTQMHLIHGSLQLQQWLKYQNLQQDMKNDEFVNAVLLSQESTDCARQYLLTCGDYIQLYALNTKQQEKPLTFAYHASTITKICLIRENILVTVSQDSQVLLSRFLYDKQSVPKPVPKQMIYNSIVVRTRSLQQCVDLLLFELINKLFVLQQESSKQVLEVRQTISNQIQACAREFDSQKTLIFTEIEKMLLKNAELKSKQKSTVLQNDHKLEQLNKELEQTYEEQINRLRTDLNEVQRKLLLNKEQHQTETHQLEIETENIVHKEQQITIDKIEDLKIIYNQLLQDELNLREIAKTQTNAAGQNYEEEVTKLRYELENVLQNESQKVKDMREMHQDMDKRYQETLQDLNKAKQELNRKRQDVSSMQKSLQMVKHQQVIQKNDIQNKIEVEERKNQQIEQMNKELNDLEKLKQLLQQRVDDLKLRVQPKDDEITNLQTQIHEMDNELLKDTLEKRQAELIITEMKCKKVSYEQSIKTKNVQLYNTEILIRELLKDINLFCTQYAKEMNIPMAQMQKQLNDQNKFVSLDSRHMDYITALKVIYSKHVNKDLQTGLQAKLGNQQEGTATAIRADKVQKILQQNELKLVQSKRQSDQKPQAVHQREYLEKSVATLEKSLERRREQLNQAIERARQQSSTLLGFSNLMRRENKELQQKLRDAKYMLAKKKQDLKQLSETVFGNQISQLLNEEQQIASVDKNFDENYLGEFDGKKLDEYVEENFPIDGEPLKQQQIEEDKIGNIKQVLPKIPKAK</sequence>
<reference evidence="2 3" key="1">
    <citation type="submission" date="2024-07" db="EMBL/GenBank/DDBJ databases">
        <authorList>
            <person name="Akdeniz Z."/>
        </authorList>
    </citation>
    <scope>NUCLEOTIDE SEQUENCE [LARGE SCALE GENOMIC DNA]</scope>
</reference>
<feature type="coiled-coil region" evidence="1">
    <location>
        <begin position="1128"/>
        <end position="1250"/>
    </location>
</feature>
<evidence type="ECO:0000256" key="1">
    <source>
        <dbReference type="SAM" id="Coils"/>
    </source>
</evidence>
<keyword evidence="1" id="KW-0175">Coiled coil</keyword>
<dbReference type="Proteomes" id="UP001642409">
    <property type="component" value="Unassembled WGS sequence"/>
</dbReference>
<dbReference type="InterPro" id="IPR015943">
    <property type="entry name" value="WD40/YVTN_repeat-like_dom_sf"/>
</dbReference>
<feature type="coiled-coil region" evidence="1">
    <location>
        <begin position="1434"/>
        <end position="1500"/>
    </location>
</feature>
<dbReference type="Gene3D" id="2.130.10.10">
    <property type="entry name" value="YVTN repeat-like/Quinoprotein amine dehydrogenase"/>
    <property type="match status" value="2"/>
</dbReference>
<dbReference type="PANTHER" id="PTHR32215">
    <property type="entry name" value="CILIA- AND FLAGELLA-ASSOCIATED PROTEIN 57"/>
    <property type="match status" value="1"/>
</dbReference>
<feature type="coiled-coil region" evidence="1">
    <location>
        <begin position="1030"/>
        <end position="1072"/>
    </location>
</feature>
<evidence type="ECO:0008006" key="4">
    <source>
        <dbReference type="Google" id="ProtNLM"/>
    </source>
</evidence>
<dbReference type="SUPFAM" id="SSF50978">
    <property type="entry name" value="WD40 repeat-like"/>
    <property type="match status" value="1"/>
</dbReference>
<dbReference type="PANTHER" id="PTHR32215:SF0">
    <property type="entry name" value="CILIA- AND FLAGELLA-ASSOCIATED PROTEIN 57"/>
    <property type="match status" value="1"/>
</dbReference>
<keyword evidence="3" id="KW-1185">Reference proteome</keyword>
<evidence type="ECO:0000313" key="3">
    <source>
        <dbReference type="Proteomes" id="UP001642409"/>
    </source>
</evidence>
<protein>
    <recommendedName>
        <fullName evidence="4">Cilia- and flagella-associated protein 43</fullName>
    </recommendedName>
</protein>
<organism evidence="2 3">
    <name type="scientific">Hexamita inflata</name>
    <dbReference type="NCBI Taxonomy" id="28002"/>
    <lineage>
        <taxon>Eukaryota</taxon>
        <taxon>Metamonada</taxon>
        <taxon>Diplomonadida</taxon>
        <taxon>Hexamitidae</taxon>
        <taxon>Hexamitinae</taxon>
        <taxon>Hexamita</taxon>
    </lineage>
</organism>
<comment type="caution">
    <text evidence="2">The sequence shown here is derived from an EMBL/GenBank/DDBJ whole genome shotgun (WGS) entry which is preliminary data.</text>
</comment>